<protein>
    <recommendedName>
        <fullName evidence="7">DUF1565 domain-containing protein</fullName>
    </recommendedName>
</protein>
<dbReference type="RefSeq" id="WP_379769991.1">
    <property type="nucleotide sequence ID" value="NZ_JBHSXI010000020.1"/>
</dbReference>
<comment type="subcellular location">
    <subcellularLocation>
        <location evidence="1">Secreted</location>
    </subcellularLocation>
</comment>
<dbReference type="EMBL" id="JBHSXI010000020">
    <property type="protein sequence ID" value="MFC6890269.1"/>
    <property type="molecule type" value="Genomic_DNA"/>
</dbReference>
<dbReference type="InterPro" id="IPR052052">
    <property type="entry name" value="Polysaccharide_Lyase_9"/>
</dbReference>
<dbReference type="GO" id="GO:0005576">
    <property type="term" value="C:extracellular region"/>
    <property type="evidence" value="ECO:0007669"/>
    <property type="project" value="UniProtKB-SubCell"/>
</dbReference>
<dbReference type="SUPFAM" id="SSF51126">
    <property type="entry name" value="Pectin lyase-like"/>
    <property type="match status" value="1"/>
</dbReference>
<evidence type="ECO:0008006" key="7">
    <source>
        <dbReference type="Google" id="ProtNLM"/>
    </source>
</evidence>
<evidence type="ECO:0000256" key="2">
    <source>
        <dbReference type="ARBA" id="ARBA00022525"/>
    </source>
</evidence>
<dbReference type="Gene3D" id="2.160.20.10">
    <property type="entry name" value="Single-stranded right-handed beta-helix, Pectin lyase-like"/>
    <property type="match status" value="1"/>
</dbReference>
<dbReference type="PROSITE" id="PS51257">
    <property type="entry name" value="PROKAR_LIPOPROTEIN"/>
    <property type="match status" value="1"/>
</dbReference>
<organism evidence="5 6">
    <name type="scientific">Halorubrum trueperi</name>
    <dbReference type="NCBI Taxonomy" id="2004704"/>
    <lineage>
        <taxon>Archaea</taxon>
        <taxon>Methanobacteriati</taxon>
        <taxon>Methanobacteriota</taxon>
        <taxon>Stenosarchaea group</taxon>
        <taxon>Halobacteria</taxon>
        <taxon>Halobacteriales</taxon>
        <taxon>Haloferacaceae</taxon>
        <taxon>Halorubrum</taxon>
    </lineage>
</organism>
<dbReference type="PANTHER" id="PTHR40088:SF2">
    <property type="entry name" value="SECRETED SUGAR HYDROLASE"/>
    <property type="match status" value="1"/>
</dbReference>
<dbReference type="InterPro" id="IPR011050">
    <property type="entry name" value="Pectin_lyase_fold/virulence"/>
</dbReference>
<feature type="compositionally biased region" description="Polar residues" evidence="4">
    <location>
        <begin position="51"/>
        <end position="62"/>
    </location>
</feature>
<evidence type="ECO:0000256" key="3">
    <source>
        <dbReference type="ARBA" id="ARBA00022729"/>
    </source>
</evidence>
<feature type="compositionally biased region" description="Low complexity" evidence="4">
    <location>
        <begin position="24"/>
        <end position="34"/>
    </location>
</feature>
<gene>
    <name evidence="5" type="ORF">ACFQEY_14815</name>
</gene>
<dbReference type="Proteomes" id="UP001596333">
    <property type="component" value="Unassembled WGS sequence"/>
</dbReference>
<evidence type="ECO:0000313" key="6">
    <source>
        <dbReference type="Proteomes" id="UP001596333"/>
    </source>
</evidence>
<dbReference type="AlphaFoldDB" id="A0ABD5URA3"/>
<dbReference type="InterPro" id="IPR012334">
    <property type="entry name" value="Pectin_lyas_fold"/>
</dbReference>
<reference evidence="5 6" key="1">
    <citation type="journal article" date="2019" name="Int. J. Syst. Evol. Microbiol.">
        <title>The Global Catalogue of Microorganisms (GCM) 10K type strain sequencing project: providing services to taxonomists for standard genome sequencing and annotation.</title>
        <authorList>
            <consortium name="The Broad Institute Genomics Platform"/>
            <consortium name="The Broad Institute Genome Sequencing Center for Infectious Disease"/>
            <person name="Wu L."/>
            <person name="Ma J."/>
        </authorList>
    </citation>
    <scope>NUCLEOTIDE SEQUENCE [LARGE SCALE GENOMIC DNA]</scope>
    <source>
        <strain evidence="5 6">Y73</strain>
    </source>
</reference>
<dbReference type="PANTHER" id="PTHR40088">
    <property type="entry name" value="PECTATE LYASE (EUROFUNG)"/>
    <property type="match status" value="1"/>
</dbReference>
<sequence length="398" mass="42545">MHRRRVLELATITGSLIAGCTGNPDQDTASSTPTDTPPQNPDTIYVDSIDGSEQGTGTNDDPIQSIQIALSRAEPGTTVRVAPGEYVEQIVPPQGGTPGAPITLTGPPEAVLKSDPVKYNVVLIRQSHIHITGLTIDGLENPDAPEEVASYSEAQLVQTRPPVDTDEYLEDIVIAPHRIGNTQKSLVSLERTRNAEVGPFRVIGPSGADYTVGNASDHNGELVYLGTAPANLGTDWHPWEEFDQTSHVHVHHIDASAGHPHGELVDLKPGTNNCTVEYCTSTGGGLTTDGAAPTVVGHNGHHNVVRWNEIADCAIPIRFDGDYSDSIFANDIYGNYFYDFSDDAVAFEDKDEVGIAQQRHICGNNVEGDSIDTMTADCSTDVPESDGVGHLGGDSPWR</sequence>
<evidence type="ECO:0000313" key="5">
    <source>
        <dbReference type="EMBL" id="MFC6890269.1"/>
    </source>
</evidence>
<name>A0ABD5URA3_9EURY</name>
<comment type="caution">
    <text evidence="5">The sequence shown here is derived from an EMBL/GenBank/DDBJ whole genome shotgun (WGS) entry which is preliminary data.</text>
</comment>
<evidence type="ECO:0000256" key="1">
    <source>
        <dbReference type="ARBA" id="ARBA00004613"/>
    </source>
</evidence>
<keyword evidence="6" id="KW-1185">Reference proteome</keyword>
<keyword evidence="3" id="KW-0732">Signal</keyword>
<feature type="region of interest" description="Disordered" evidence="4">
    <location>
        <begin position="18"/>
        <end position="62"/>
    </location>
</feature>
<accession>A0ABD5URA3</accession>
<feature type="region of interest" description="Disordered" evidence="4">
    <location>
        <begin position="379"/>
        <end position="398"/>
    </location>
</feature>
<keyword evidence="2" id="KW-0964">Secreted</keyword>
<evidence type="ECO:0000256" key="4">
    <source>
        <dbReference type="SAM" id="MobiDB-lite"/>
    </source>
</evidence>
<proteinExistence type="predicted"/>